<keyword evidence="1" id="KW-0812">Transmembrane</keyword>
<dbReference type="Proteomes" id="UP000264492">
    <property type="component" value="Unassembled WGS sequence"/>
</dbReference>
<dbReference type="EMBL" id="QTSU01000005">
    <property type="protein sequence ID" value="RDZ26095.1"/>
    <property type="molecule type" value="Genomic_DNA"/>
</dbReference>
<dbReference type="RefSeq" id="WP_115862061.1">
    <property type="nucleotide sequence ID" value="NZ_QTSU01000005.1"/>
</dbReference>
<proteinExistence type="predicted"/>
<evidence type="ECO:0000313" key="2">
    <source>
        <dbReference type="EMBL" id="RDZ26095.1"/>
    </source>
</evidence>
<dbReference type="AlphaFoldDB" id="A0A371JWS4"/>
<sequence length="183" mass="19840">MSAPGFFALLRWELRQVGRSRLLWLVLGLLALAMLWGADSGAALHRAQDAAIAQARAADRAWLEQTRERARGYAQPAAEPLPYWQDPTDVAGYSRYFLRAQAYKPNLPSSPLAVGASDLLPTRLPVKLETPFGVEPVYDFEPPRSLGLGRFDLGFVLAYLLPVATILLAALLGASSATTACCA</sequence>
<keyword evidence="1" id="KW-0472">Membrane</keyword>
<accession>A0A371JWS4</accession>
<feature type="transmembrane region" description="Helical" evidence="1">
    <location>
        <begin position="153"/>
        <end position="174"/>
    </location>
</feature>
<name>A0A371JWS4_9GAMM</name>
<feature type="transmembrane region" description="Helical" evidence="1">
    <location>
        <begin position="20"/>
        <end position="38"/>
    </location>
</feature>
<organism evidence="2 3">
    <name type="scientific">Lysobacter silvisoli</name>
    <dbReference type="NCBI Taxonomy" id="2293254"/>
    <lineage>
        <taxon>Bacteria</taxon>
        <taxon>Pseudomonadati</taxon>
        <taxon>Pseudomonadota</taxon>
        <taxon>Gammaproteobacteria</taxon>
        <taxon>Lysobacterales</taxon>
        <taxon>Lysobacteraceae</taxon>
        <taxon>Lysobacter</taxon>
    </lineage>
</organism>
<evidence type="ECO:0000256" key="1">
    <source>
        <dbReference type="SAM" id="Phobius"/>
    </source>
</evidence>
<comment type="caution">
    <text evidence="2">The sequence shown here is derived from an EMBL/GenBank/DDBJ whole genome shotgun (WGS) entry which is preliminary data.</text>
</comment>
<dbReference type="OrthoDB" id="6016419at2"/>
<reference evidence="2 3" key="1">
    <citation type="submission" date="2018-08" db="EMBL/GenBank/DDBJ databases">
        <title>Lysobacter sp. zong2l5, whole genome shotgun sequence.</title>
        <authorList>
            <person name="Zhang X."/>
            <person name="Feng G."/>
            <person name="Zhu H."/>
        </authorList>
    </citation>
    <scope>NUCLEOTIDE SEQUENCE [LARGE SCALE GENOMIC DNA]</scope>
    <source>
        <strain evidence="3">zong2l5</strain>
    </source>
</reference>
<gene>
    <name evidence="2" type="ORF">DX914_19780</name>
</gene>
<keyword evidence="1" id="KW-1133">Transmembrane helix</keyword>
<protein>
    <recommendedName>
        <fullName evidence="4">ABC transporter permease</fullName>
    </recommendedName>
</protein>
<evidence type="ECO:0008006" key="4">
    <source>
        <dbReference type="Google" id="ProtNLM"/>
    </source>
</evidence>
<keyword evidence="3" id="KW-1185">Reference proteome</keyword>
<evidence type="ECO:0000313" key="3">
    <source>
        <dbReference type="Proteomes" id="UP000264492"/>
    </source>
</evidence>